<evidence type="ECO:0000256" key="10">
    <source>
        <dbReference type="ARBA" id="ARBA00023239"/>
    </source>
</evidence>
<dbReference type="eggNOG" id="KOG0133">
    <property type="taxonomic scope" value="Eukaryota"/>
</dbReference>
<dbReference type="GO" id="GO:0003904">
    <property type="term" value="F:deoxyribodipyrimidine photo-lyase activity"/>
    <property type="evidence" value="ECO:0007669"/>
    <property type="project" value="UniProtKB-EC"/>
</dbReference>
<keyword evidence="16" id="KW-1185">Reference proteome</keyword>
<dbReference type="PANTHER" id="PTHR10211">
    <property type="entry name" value="DEOXYRIBODIPYRIMIDINE PHOTOLYASE"/>
    <property type="match status" value="1"/>
</dbReference>
<reference evidence="15" key="3">
    <citation type="submission" date="2018-10" db="EMBL/GenBank/DDBJ databases">
        <authorList>
            <person name="Hovde B."/>
            <person name="Zhang X."/>
        </authorList>
    </citation>
    <scope>NUCLEOTIDE SEQUENCE [LARGE SCALE GENOMIC DNA]</scope>
    <source>
        <strain evidence="15">UTEX 25</strain>
    </source>
</reference>
<evidence type="ECO:0000313" key="16">
    <source>
        <dbReference type="Proteomes" id="UP000028924"/>
    </source>
</evidence>
<dbReference type="Gene3D" id="1.10.579.10">
    <property type="entry name" value="DNA Cyclobutane Dipyrimidine Photolyase, subunit A, domain 3"/>
    <property type="match status" value="1"/>
</dbReference>
<dbReference type="PROSITE" id="PS01084">
    <property type="entry name" value="DNA_PHOTOLYASES_2_2"/>
    <property type="match status" value="1"/>
</dbReference>
<dbReference type="GO" id="GO:0003677">
    <property type="term" value="F:DNA binding"/>
    <property type="evidence" value="ECO:0007669"/>
    <property type="project" value="UniProtKB-KW"/>
</dbReference>
<dbReference type="RefSeq" id="XP_011395960.1">
    <property type="nucleotide sequence ID" value="XM_011397658.1"/>
</dbReference>
<reference evidence="14 16" key="1">
    <citation type="journal article" date="2014" name="BMC Genomics">
        <title>Oil accumulation mechanisms of the oleaginous microalga Chlorella protothecoides revealed through its genome, transcriptomes, and proteomes.</title>
        <authorList>
            <person name="Gao C."/>
            <person name="Wang Y."/>
            <person name="Shen Y."/>
            <person name="Yan D."/>
            <person name="He X."/>
            <person name="Dai J."/>
            <person name="Wu Q."/>
        </authorList>
    </citation>
    <scope>NUCLEOTIDE SEQUENCE [LARGE SCALE GENOMIC DNA]</scope>
    <source>
        <strain evidence="14 16">0710</strain>
    </source>
</reference>
<dbReference type="Proteomes" id="UP000028924">
    <property type="component" value="Unassembled WGS sequence"/>
</dbReference>
<name>A0A087SBI6_AUXPR</name>
<dbReference type="InterPro" id="IPR036134">
    <property type="entry name" value="Crypto/Photolyase_FAD-like_sf"/>
</dbReference>
<evidence type="ECO:0000256" key="2">
    <source>
        <dbReference type="ARBA" id="ARBA00006409"/>
    </source>
</evidence>
<dbReference type="AlphaFoldDB" id="A0A087SBI6"/>
<evidence type="ECO:0000313" key="15">
    <source>
        <dbReference type="EMBL" id="RMZ57206.1"/>
    </source>
</evidence>
<keyword evidence="5" id="KW-0285">Flavoprotein</keyword>
<dbReference type="FunFam" id="1.10.579.10:FF:000002">
    <property type="entry name" value="Deoxyribodipyrimidine photolyase"/>
    <property type="match status" value="1"/>
</dbReference>
<dbReference type="OrthoDB" id="496749at2759"/>
<dbReference type="GeneID" id="23612230"/>
<dbReference type="InterPro" id="IPR032673">
    <property type="entry name" value="DNA_photolyase_2_CS"/>
</dbReference>
<dbReference type="Gene3D" id="3.40.50.620">
    <property type="entry name" value="HUPs"/>
    <property type="match status" value="1"/>
</dbReference>
<dbReference type="PROSITE" id="PS01083">
    <property type="entry name" value="DNA_PHOTOLYASES_2_1"/>
    <property type="match status" value="1"/>
</dbReference>
<dbReference type="Pfam" id="PF00875">
    <property type="entry name" value="DNA_photolyase"/>
    <property type="match status" value="1"/>
</dbReference>
<evidence type="ECO:0000256" key="6">
    <source>
        <dbReference type="ARBA" id="ARBA00022763"/>
    </source>
</evidence>
<keyword evidence="10 14" id="KW-0456">Lyase</keyword>
<gene>
    <name evidence="15" type="ORF">APUTEX25_004040</name>
    <name evidence="14" type="ORF">F751_0839</name>
</gene>
<dbReference type="KEGG" id="apro:F751_0839"/>
<evidence type="ECO:0000313" key="17">
    <source>
        <dbReference type="Proteomes" id="UP000279271"/>
    </source>
</evidence>
<dbReference type="GO" id="GO:0000719">
    <property type="term" value="P:photoreactive repair"/>
    <property type="evidence" value="ECO:0007669"/>
    <property type="project" value="TreeGrafter"/>
</dbReference>
<evidence type="ECO:0000256" key="11">
    <source>
        <dbReference type="ARBA" id="ARBA00031671"/>
    </source>
</evidence>
<evidence type="ECO:0000256" key="8">
    <source>
        <dbReference type="ARBA" id="ARBA00023125"/>
    </source>
</evidence>
<keyword evidence="6" id="KW-0227">DNA damage</keyword>
<organism evidence="14 16">
    <name type="scientific">Auxenochlorella protothecoides</name>
    <name type="common">Green microalga</name>
    <name type="synonym">Chlorella protothecoides</name>
    <dbReference type="NCBI Taxonomy" id="3075"/>
    <lineage>
        <taxon>Eukaryota</taxon>
        <taxon>Viridiplantae</taxon>
        <taxon>Chlorophyta</taxon>
        <taxon>core chlorophytes</taxon>
        <taxon>Trebouxiophyceae</taxon>
        <taxon>Chlorellales</taxon>
        <taxon>Chlorellaceae</taxon>
        <taxon>Auxenochlorella</taxon>
    </lineage>
</organism>
<evidence type="ECO:0000259" key="13">
    <source>
        <dbReference type="PROSITE" id="PS51645"/>
    </source>
</evidence>
<accession>A0A087SBI6</accession>
<evidence type="ECO:0000256" key="4">
    <source>
        <dbReference type="ARBA" id="ARBA00014046"/>
    </source>
</evidence>
<dbReference type="Gene3D" id="1.25.40.80">
    <property type="match status" value="1"/>
</dbReference>
<evidence type="ECO:0000256" key="1">
    <source>
        <dbReference type="ARBA" id="ARBA00001974"/>
    </source>
</evidence>
<evidence type="ECO:0000256" key="9">
    <source>
        <dbReference type="ARBA" id="ARBA00023204"/>
    </source>
</evidence>
<proteinExistence type="inferred from homology"/>
<dbReference type="InterPro" id="IPR006050">
    <property type="entry name" value="DNA_photolyase_N"/>
</dbReference>
<reference evidence="15" key="4">
    <citation type="submission" date="2018-11" db="EMBL/GenBank/DDBJ databases">
        <title>Characterization of plant carbon substrate utilization by Auxenochlorella protothecoides.</title>
        <authorList>
            <person name="Vogler B.W."/>
            <person name="Starkenburg S.R."/>
            <person name="Sudasinghe N."/>
            <person name="Schambach J.Y."/>
            <person name="Rollin J.A."/>
            <person name="Pattathil S."/>
            <person name="Barry A.N."/>
        </authorList>
    </citation>
    <scope>NUCLEOTIDE SEQUENCE [LARGE SCALE GENOMIC DNA]</scope>
    <source>
        <strain evidence="15">UTEX 25</strain>
    </source>
</reference>
<evidence type="ECO:0000256" key="7">
    <source>
        <dbReference type="ARBA" id="ARBA00022827"/>
    </source>
</evidence>
<evidence type="ECO:0000256" key="3">
    <source>
        <dbReference type="ARBA" id="ARBA00013149"/>
    </source>
</evidence>
<comment type="similarity">
    <text evidence="2">Belongs to the DNA photolyase class-2 family.</text>
</comment>
<dbReference type="FunFam" id="3.40.50.620:FF:000110">
    <property type="entry name" value="Deoxyribodipyrimidine photolyase"/>
    <property type="match status" value="1"/>
</dbReference>
<dbReference type="EMBL" id="KL662087">
    <property type="protein sequence ID" value="KFM23090.1"/>
    <property type="molecule type" value="Genomic_DNA"/>
</dbReference>
<dbReference type="EC" id="4.1.99.3" evidence="3"/>
<evidence type="ECO:0000313" key="14">
    <source>
        <dbReference type="EMBL" id="KFM23090.1"/>
    </source>
</evidence>
<keyword evidence="8" id="KW-0238">DNA-binding</keyword>
<dbReference type="InterPro" id="IPR014729">
    <property type="entry name" value="Rossmann-like_a/b/a_fold"/>
</dbReference>
<reference evidence="17" key="2">
    <citation type="journal article" date="2018" name="Algal Res.">
        <title>Characterization of plant carbon substrate utilization by Auxenochlorella protothecoides.</title>
        <authorList>
            <person name="Vogler B.W."/>
            <person name="Starkenburg S.R."/>
            <person name="Sudasinghe N."/>
            <person name="Schambach J.Y."/>
            <person name="Rollin J.A."/>
            <person name="Pattathil S."/>
            <person name="Barry A.N."/>
        </authorList>
    </citation>
    <scope>NUCLEOTIDE SEQUENCE [LARGE SCALE GENOMIC DNA]</scope>
    <source>
        <strain evidence="17">UTEX 25</strain>
    </source>
</reference>
<feature type="domain" description="Photolyase/cryptochrome alpha/beta" evidence="13">
    <location>
        <begin position="1"/>
        <end position="125"/>
    </location>
</feature>
<dbReference type="PROSITE" id="PS51645">
    <property type="entry name" value="PHR_CRY_ALPHA_BETA"/>
    <property type="match status" value="1"/>
</dbReference>
<dbReference type="PANTHER" id="PTHR10211:SF0">
    <property type="entry name" value="DEOXYRIBODIPYRIMIDINE PHOTO-LYASE"/>
    <property type="match status" value="1"/>
</dbReference>
<dbReference type="EMBL" id="QOKY01000128">
    <property type="protein sequence ID" value="RMZ57206.1"/>
    <property type="molecule type" value="Genomic_DNA"/>
</dbReference>
<dbReference type="STRING" id="3075.A0A087SBI6"/>
<sequence>MTRDQRSKDNWALLHAVDLAAKKGVPVAVVFNLVTAYMHAGARQFGFMVRGLQHLEQSLGKLHIPFFLLKGDPVENIPRIVRDAGAGALITDFGPLRLGRQWRAGVVEKISIPFYEVDAHNVVPVWIASDKRESAARTIRPKITRLLPEFLVEYPELRAQTVGWTGMPPPRVDWDGILEEALCGKGGFLTDQRLKKYKSFRNDPAIPEALSGLSPFIHFGQLSAQRAALEARKHRGKHKESVDCFLEELIIRRELADNFCHYEPEYDNHKAAANWALESLKLHQKDKREFTYTEEEWEKGKTHDKLWNASQLELIYGGKMHGFMRMYWAKKILEWSNSAEEALKLALYLNDKYEIDGRDPNGVVGCMWAIYGIHDQGWTERAVFGKIRYMNYNGCKRKFDIEKYIARVEVTVREARKAHGKVQPKTTAVIGSSEA</sequence>
<comment type="cofactor">
    <cofactor evidence="1">
        <name>FAD</name>
        <dbReference type="ChEBI" id="CHEBI:57692"/>
    </cofactor>
</comment>
<dbReference type="InterPro" id="IPR052219">
    <property type="entry name" value="Photolyase_Class-2"/>
</dbReference>
<dbReference type="InterPro" id="IPR036155">
    <property type="entry name" value="Crypto/Photolyase_N_sf"/>
</dbReference>
<keyword evidence="7" id="KW-0274">FAD</keyword>
<evidence type="ECO:0000256" key="12">
    <source>
        <dbReference type="ARBA" id="ARBA00033999"/>
    </source>
</evidence>
<keyword evidence="9" id="KW-0234">DNA repair</keyword>
<comment type="catalytic activity">
    <reaction evidence="12">
        <text>cyclobutadipyrimidine (in DNA) = 2 pyrimidine residues (in DNA).</text>
        <dbReference type="EC" id="4.1.99.3"/>
    </reaction>
</comment>
<protein>
    <recommendedName>
        <fullName evidence="4">Deoxyribodipyrimidine photo-lyase</fullName>
        <ecNumber evidence="3">4.1.99.3</ecNumber>
    </recommendedName>
    <alternativeName>
        <fullName evidence="11">DNA photolyase</fullName>
    </alternativeName>
</protein>
<dbReference type="SUPFAM" id="SSF52425">
    <property type="entry name" value="Cryptochrome/photolyase, N-terminal domain"/>
    <property type="match status" value="1"/>
</dbReference>
<dbReference type="SUPFAM" id="SSF48173">
    <property type="entry name" value="Cryptochrome/photolyase FAD-binding domain"/>
    <property type="match status" value="1"/>
</dbReference>
<dbReference type="Proteomes" id="UP000279271">
    <property type="component" value="Unassembled WGS sequence"/>
</dbReference>
<evidence type="ECO:0000256" key="5">
    <source>
        <dbReference type="ARBA" id="ARBA00022630"/>
    </source>
</evidence>